<sequence length="164" mass="18112">MRPLTIPEIRDSMVNATEAEIEHMPMPGLHEMVWEEREYLGWRDPSSAHRGYLVYWRGDRAVGLVLRAATSPLRAGAAICSLCSTGQPGGQVTLFSAPRAGEAGRRGDSVGTYICADLSCSLLIRIAPRSYEQLGRPGEVLARKSRQLETRLDAFVSRVLEDAR</sequence>
<evidence type="ECO:0000313" key="3">
    <source>
        <dbReference type="Proteomes" id="UP001157034"/>
    </source>
</evidence>
<dbReference type="EMBL" id="BSVB01000001">
    <property type="protein sequence ID" value="GMA96386.1"/>
    <property type="molecule type" value="Genomic_DNA"/>
</dbReference>
<dbReference type="Proteomes" id="UP001157034">
    <property type="component" value="Unassembled WGS sequence"/>
</dbReference>
<comment type="caution">
    <text evidence="2">The sequence shown here is derived from an EMBL/GenBank/DDBJ whole genome shotgun (WGS) entry which is preliminary data.</text>
</comment>
<name>A0ABQ6K6V5_9MICO</name>
<feature type="domain" description="Elongation factor G-binding protein C-terminal treble-clef zinc-finger" evidence="1">
    <location>
        <begin position="8"/>
        <end position="159"/>
    </location>
</feature>
<dbReference type="InterPro" id="IPR032330">
    <property type="entry name" value="EF-G-binding_C"/>
</dbReference>
<organism evidence="2 3">
    <name type="scientific">Pseudolysinimonas kribbensis</name>
    <dbReference type="NCBI Taxonomy" id="433641"/>
    <lineage>
        <taxon>Bacteria</taxon>
        <taxon>Bacillati</taxon>
        <taxon>Actinomycetota</taxon>
        <taxon>Actinomycetes</taxon>
        <taxon>Micrococcales</taxon>
        <taxon>Microbacteriaceae</taxon>
        <taxon>Pseudolysinimonas</taxon>
    </lineage>
</organism>
<dbReference type="RefSeq" id="WP_284254979.1">
    <property type="nucleotide sequence ID" value="NZ_BAAAQO010000004.1"/>
</dbReference>
<proteinExistence type="predicted"/>
<keyword evidence="3" id="KW-1185">Reference proteome</keyword>
<accession>A0ABQ6K6V5</accession>
<protein>
    <recommendedName>
        <fullName evidence="1">Elongation factor G-binding protein C-terminal treble-clef zinc-finger domain-containing protein</fullName>
    </recommendedName>
</protein>
<gene>
    <name evidence="2" type="ORF">GCM10025881_32100</name>
</gene>
<reference evidence="3" key="1">
    <citation type="journal article" date="2019" name="Int. J. Syst. Evol. Microbiol.">
        <title>The Global Catalogue of Microorganisms (GCM) 10K type strain sequencing project: providing services to taxonomists for standard genome sequencing and annotation.</title>
        <authorList>
            <consortium name="The Broad Institute Genomics Platform"/>
            <consortium name="The Broad Institute Genome Sequencing Center for Infectious Disease"/>
            <person name="Wu L."/>
            <person name="Ma J."/>
        </authorList>
    </citation>
    <scope>NUCLEOTIDE SEQUENCE [LARGE SCALE GENOMIC DNA]</scope>
    <source>
        <strain evidence="3">NBRC 108894</strain>
    </source>
</reference>
<evidence type="ECO:0000313" key="2">
    <source>
        <dbReference type="EMBL" id="GMA96386.1"/>
    </source>
</evidence>
<evidence type="ECO:0000259" key="1">
    <source>
        <dbReference type="Pfam" id="PF16571"/>
    </source>
</evidence>
<dbReference type="Pfam" id="PF16571">
    <property type="entry name" value="FBP_C"/>
    <property type="match status" value="1"/>
</dbReference>